<evidence type="ECO:0000256" key="1">
    <source>
        <dbReference type="ARBA" id="ARBA00000085"/>
    </source>
</evidence>
<dbReference type="SMART" id="SM00388">
    <property type="entry name" value="HisKA"/>
    <property type="match status" value="1"/>
</dbReference>
<dbReference type="InterPro" id="IPR004358">
    <property type="entry name" value="Sig_transdc_His_kin-like_C"/>
</dbReference>
<keyword evidence="7" id="KW-1185">Reference proteome</keyword>
<sequence length="1384" mass="150871">MTSAANRLATWIFIMAALPQDVVADLQQENARLLAELRAAQDRETATADILKIIASSPSEVKPVFDAIARRANALLGGFSTTVFRFIDGNAHLAAFTPTNSAADEALKKMFPRPIADFESFARAEAGKVVPTPDTEALTNEIKFIARARGFRSMLFVPLATGGVVIGMISVTRGEPGAFAPHHVQLLQTFADQAVIAIENVRLFDEVKARTDDLRESLQQQTATADVLKVISRSAFDLQTVLDTLTESAASLCGADMAAILRQDADGSYYHATRYNFSPEWAKVSVGVRLNAGRGSLVGRVLLCGKAVQIPDVLVDPDYDYPEQQRAGGYRTLLGVPLLRSGEVIGVLFLGRKTANSFTDKQIDLVSTFADQAVIAIENVRLFDEVQAKTRDLAESLQQQTATADVLKVISRSTFDLQTVLDTLVDSAARLCEAEMAFIMRREGDEYQAGAAVGFSEDYIAFLQAHPIVPGRGTVTGRAVLERRPVQILDVAADPEYGLQASIAMAGQRTALGVPLLRENEPIGAIVIARKRVQPFTEKQIELAATFADQAVIAIENARLLKELRERTEDLSESLRQQTATADVLKVISRSAFDLPNVLETLVSSAARLCGDPRAAIYLIRDGLLHLEAAHNNPPEWVALRKSQPLAPSHDTPSGRAALTGQIDHVADLMNDPDFTRHDLARIGGYRATLNVPLVREGVVIGVLSLARPAPGPFSQRQIEIVQTFADQAVIAIENVRLFEQLQTRTRDLSEALTYQTGSANILRVIASSPTEVGPVLNAIVESACGLCEAYDALVVLRDGDDLVIQAHHGQVPVVWSRRSISGETPSGRAIIDRRTVHVHDLLGPEGEQYPTGREYALRSNVRTVLSVPLLREGESMGAIVLRRLEVRPFDDKQITLLQTFADQAVIAIGNVRLFEQLNESLERQTATSEVLEIISASSGALTPVFHKMLENATRICGAGFGTMNLYEEGGFRTVALHNAPQAYVDTRLYQHIRPHPASGLGTVEKTHQTVHIDDIRTQPPYIEGDPNVRALADLAGARTLVIVPMLKEDELIGTITIFRQEVKPFTDKQVELVSNFAHQGVIAIENARLLNELRERTMELSQSLEELRNAQDRLIQTEKLASLGQLTAGIAHEIKNPLNFVNNFAALSSELTDELGDALRSAGLGEAERHDIEALIHMLQGNLEKIVQHGTRADSIVKNMLLHSREGSGERRAADINAILEESLNLAYHGARAERPGFNIALERKLDPSAGALELYPQEITRVFLNLVSNGFYAASKRKDAVGDGFEPRLRATTTDLGGAVEIRIRDNGAGIPADVREKIFNPFFTTKPAGEGTGLGLSICHDIIVKQHGGSIEVDTAPGEYTEFIITLPRTRAAPSQTGGRT</sequence>
<dbReference type="InterPro" id="IPR003661">
    <property type="entry name" value="HisK_dim/P_dom"/>
</dbReference>
<evidence type="ECO:0000256" key="4">
    <source>
        <dbReference type="SAM" id="Coils"/>
    </source>
</evidence>
<feature type="coiled-coil region" evidence="4">
    <location>
        <begin position="1091"/>
        <end position="1121"/>
    </location>
</feature>
<dbReference type="Pfam" id="PF01590">
    <property type="entry name" value="GAF"/>
    <property type="match status" value="3"/>
</dbReference>
<comment type="caution">
    <text evidence="6">The sequence shown here is derived from an EMBL/GenBank/DDBJ whole genome shotgun (WGS) entry which is preliminary data.</text>
</comment>
<dbReference type="EMBL" id="JACCHP010000023">
    <property type="protein sequence ID" value="MBH5401792.1"/>
    <property type="molecule type" value="Genomic_DNA"/>
</dbReference>
<evidence type="ECO:0000256" key="2">
    <source>
        <dbReference type="ARBA" id="ARBA00012438"/>
    </source>
</evidence>
<dbReference type="Pfam" id="PF13185">
    <property type="entry name" value="GAF_2"/>
    <property type="match status" value="3"/>
</dbReference>
<evidence type="ECO:0000313" key="7">
    <source>
        <dbReference type="Proteomes" id="UP000807370"/>
    </source>
</evidence>
<dbReference type="RefSeq" id="WP_197962931.1">
    <property type="nucleotide sequence ID" value="NZ_JACCHP010000023.1"/>
</dbReference>
<reference evidence="6 7" key="1">
    <citation type="submission" date="2020-07" db="EMBL/GenBank/DDBJ databases">
        <title>Bradyrhizobium diversity isolated from nodules of indigenous legumes of Western Australia.</title>
        <authorList>
            <person name="Klepa M.S."/>
        </authorList>
    </citation>
    <scope>NUCLEOTIDE SEQUENCE [LARGE SCALE GENOMIC DNA]</scope>
    <source>
        <strain evidence="6 7">CNPSo 4010</strain>
    </source>
</reference>
<dbReference type="Pfam" id="PF02518">
    <property type="entry name" value="HATPase_c"/>
    <property type="match status" value="1"/>
</dbReference>
<evidence type="ECO:0000256" key="3">
    <source>
        <dbReference type="ARBA" id="ARBA00022553"/>
    </source>
</evidence>
<dbReference type="Proteomes" id="UP000807370">
    <property type="component" value="Unassembled WGS sequence"/>
</dbReference>
<dbReference type="InterPro" id="IPR036097">
    <property type="entry name" value="HisK_dim/P_sf"/>
</dbReference>
<dbReference type="PANTHER" id="PTHR43065">
    <property type="entry name" value="SENSOR HISTIDINE KINASE"/>
    <property type="match status" value="1"/>
</dbReference>
<gene>
    <name evidence="6" type="ORF">HZZ13_28970</name>
</gene>
<name>A0ABS0PY26_9BRAD</name>
<proteinExistence type="predicted"/>
<dbReference type="SUPFAM" id="SSF55781">
    <property type="entry name" value="GAF domain-like"/>
    <property type="match status" value="6"/>
</dbReference>
<dbReference type="Gene3D" id="3.30.450.40">
    <property type="match status" value="6"/>
</dbReference>
<keyword evidence="4" id="KW-0175">Coiled coil</keyword>
<dbReference type="Gene3D" id="3.30.565.10">
    <property type="entry name" value="Histidine kinase-like ATPase, C-terminal domain"/>
    <property type="match status" value="1"/>
</dbReference>
<dbReference type="CDD" id="cd00082">
    <property type="entry name" value="HisKA"/>
    <property type="match status" value="1"/>
</dbReference>
<dbReference type="PRINTS" id="PR00344">
    <property type="entry name" value="BCTRLSENSOR"/>
</dbReference>
<feature type="domain" description="Histidine kinase" evidence="5">
    <location>
        <begin position="1130"/>
        <end position="1374"/>
    </location>
</feature>
<dbReference type="Gene3D" id="1.10.287.130">
    <property type="match status" value="1"/>
</dbReference>
<dbReference type="PANTHER" id="PTHR43065:SF42">
    <property type="entry name" value="TWO-COMPONENT SENSOR PPRA"/>
    <property type="match status" value="1"/>
</dbReference>
<dbReference type="SMART" id="SM00065">
    <property type="entry name" value="GAF"/>
    <property type="match status" value="6"/>
</dbReference>
<dbReference type="SMART" id="SM00387">
    <property type="entry name" value="HATPase_c"/>
    <property type="match status" value="1"/>
</dbReference>
<evidence type="ECO:0000313" key="6">
    <source>
        <dbReference type="EMBL" id="MBH5401792.1"/>
    </source>
</evidence>
<protein>
    <recommendedName>
        <fullName evidence="2">histidine kinase</fullName>
        <ecNumber evidence="2">2.7.13.3</ecNumber>
    </recommendedName>
</protein>
<dbReference type="InterPro" id="IPR003018">
    <property type="entry name" value="GAF"/>
</dbReference>
<dbReference type="InterPro" id="IPR003594">
    <property type="entry name" value="HATPase_dom"/>
</dbReference>
<dbReference type="EC" id="2.7.13.3" evidence="2"/>
<evidence type="ECO:0000259" key="5">
    <source>
        <dbReference type="PROSITE" id="PS50109"/>
    </source>
</evidence>
<dbReference type="InterPro" id="IPR036890">
    <property type="entry name" value="HATPase_C_sf"/>
</dbReference>
<dbReference type="SUPFAM" id="SSF47384">
    <property type="entry name" value="Homodimeric domain of signal transducing histidine kinase"/>
    <property type="match status" value="1"/>
</dbReference>
<dbReference type="PROSITE" id="PS50109">
    <property type="entry name" value="HIS_KIN"/>
    <property type="match status" value="1"/>
</dbReference>
<dbReference type="InterPro" id="IPR029016">
    <property type="entry name" value="GAF-like_dom_sf"/>
</dbReference>
<comment type="catalytic activity">
    <reaction evidence="1">
        <text>ATP + protein L-histidine = ADP + protein N-phospho-L-histidine.</text>
        <dbReference type="EC" id="2.7.13.3"/>
    </reaction>
</comment>
<dbReference type="SUPFAM" id="SSF55874">
    <property type="entry name" value="ATPase domain of HSP90 chaperone/DNA topoisomerase II/histidine kinase"/>
    <property type="match status" value="1"/>
</dbReference>
<dbReference type="InterPro" id="IPR005467">
    <property type="entry name" value="His_kinase_dom"/>
</dbReference>
<keyword evidence="3" id="KW-0597">Phosphoprotein</keyword>
<organism evidence="6 7">
    <name type="scientific">Bradyrhizobium agreste</name>
    <dbReference type="NCBI Taxonomy" id="2751811"/>
    <lineage>
        <taxon>Bacteria</taxon>
        <taxon>Pseudomonadati</taxon>
        <taxon>Pseudomonadota</taxon>
        <taxon>Alphaproteobacteria</taxon>
        <taxon>Hyphomicrobiales</taxon>
        <taxon>Nitrobacteraceae</taxon>
        <taxon>Bradyrhizobium</taxon>
    </lineage>
</organism>
<accession>A0ABS0PY26</accession>